<dbReference type="EMBL" id="LT553527">
    <property type="protein sequence ID" value="SAM01497.1"/>
    <property type="molecule type" value="Genomic_DNA"/>
</dbReference>
<keyword evidence="3" id="KW-1185">Reference proteome</keyword>
<evidence type="ECO:0000256" key="1">
    <source>
        <dbReference type="SAM" id="MobiDB-lite"/>
    </source>
</evidence>
<organism evidence="2">
    <name type="scientific">Absidia glauca</name>
    <name type="common">Pin mould</name>
    <dbReference type="NCBI Taxonomy" id="4829"/>
    <lineage>
        <taxon>Eukaryota</taxon>
        <taxon>Fungi</taxon>
        <taxon>Fungi incertae sedis</taxon>
        <taxon>Mucoromycota</taxon>
        <taxon>Mucoromycotina</taxon>
        <taxon>Mucoromycetes</taxon>
        <taxon>Mucorales</taxon>
        <taxon>Cunninghamellaceae</taxon>
        <taxon>Absidia</taxon>
    </lineage>
</organism>
<dbReference type="AlphaFoldDB" id="A0A168NZC8"/>
<gene>
    <name evidence="2" type="primary">ABSGL_07238.1 scaffold 8717</name>
</gene>
<proteinExistence type="predicted"/>
<dbReference type="OMA" id="YLWPEND"/>
<reference evidence="2" key="1">
    <citation type="submission" date="2016-04" db="EMBL/GenBank/DDBJ databases">
        <authorList>
            <person name="Evans L.H."/>
            <person name="Alamgir A."/>
            <person name="Owens N."/>
            <person name="Weber N.D."/>
            <person name="Virtaneva K."/>
            <person name="Barbian K."/>
            <person name="Babar A."/>
            <person name="Rosenke K."/>
        </authorList>
    </citation>
    <scope>NUCLEOTIDE SEQUENCE [LARGE SCALE GENOMIC DNA]</scope>
    <source>
        <strain evidence="2">CBS 101.48</strain>
    </source>
</reference>
<evidence type="ECO:0000313" key="2">
    <source>
        <dbReference type="EMBL" id="SAM01497.1"/>
    </source>
</evidence>
<feature type="region of interest" description="Disordered" evidence="1">
    <location>
        <begin position="102"/>
        <end position="124"/>
    </location>
</feature>
<dbReference type="InParanoid" id="A0A168NZC8"/>
<accession>A0A168NZC8</accession>
<sequence>MNIIAPCPKKPTSMLQQDWNSSRHVHHQQHQDDMVDDACFELRQILQNQGHYRHYCTTTVTTNEVAAATTTRLDEPLIPRTNNPLPLDSSFVPLHQNPSVCPSVQHRPRSLSVGDSRPVMNLVH</sequence>
<evidence type="ECO:0000313" key="3">
    <source>
        <dbReference type="Proteomes" id="UP000078561"/>
    </source>
</evidence>
<dbReference type="Proteomes" id="UP000078561">
    <property type="component" value="Unassembled WGS sequence"/>
</dbReference>
<name>A0A168NZC8_ABSGL</name>
<protein>
    <submittedName>
        <fullName evidence="2">Uncharacterized protein</fullName>
    </submittedName>
</protein>
<dbReference type="OrthoDB" id="2267423at2759"/>